<accession>A0A521E5Y8</accession>
<evidence type="ECO:0000313" key="2">
    <source>
        <dbReference type="Proteomes" id="UP000319014"/>
    </source>
</evidence>
<dbReference type="RefSeq" id="WP_185958663.1">
    <property type="nucleotide sequence ID" value="NZ_FXTK01000011.1"/>
</dbReference>
<keyword evidence="2" id="KW-1185">Reference proteome</keyword>
<gene>
    <name evidence="1" type="ORF">SAMN06265221_11176</name>
</gene>
<dbReference type="AlphaFoldDB" id="A0A521E5Y8"/>
<organism evidence="1 2">
    <name type="scientific">Paracoccus laeviglucosivorans</name>
    <dbReference type="NCBI Taxonomy" id="1197861"/>
    <lineage>
        <taxon>Bacteria</taxon>
        <taxon>Pseudomonadati</taxon>
        <taxon>Pseudomonadota</taxon>
        <taxon>Alphaproteobacteria</taxon>
        <taxon>Rhodobacterales</taxon>
        <taxon>Paracoccaceae</taxon>
        <taxon>Paracoccus</taxon>
    </lineage>
</organism>
<proteinExistence type="predicted"/>
<dbReference type="Proteomes" id="UP000319014">
    <property type="component" value="Unassembled WGS sequence"/>
</dbReference>
<reference evidence="1 2" key="1">
    <citation type="submission" date="2017-05" db="EMBL/GenBank/DDBJ databases">
        <authorList>
            <person name="Varghese N."/>
            <person name="Submissions S."/>
        </authorList>
    </citation>
    <scope>NUCLEOTIDE SEQUENCE [LARGE SCALE GENOMIC DNA]</scope>
    <source>
        <strain evidence="1 2">DSM 100094</strain>
    </source>
</reference>
<protein>
    <submittedName>
        <fullName evidence="1">Uncharacterized protein</fullName>
    </submittedName>
</protein>
<dbReference type="EMBL" id="FXTK01000011">
    <property type="protein sequence ID" value="SMO79356.1"/>
    <property type="molecule type" value="Genomic_DNA"/>
</dbReference>
<name>A0A521E5Y8_9RHOB</name>
<sequence>MARGSDTNHTLFGSPIPAIKDRLDDQDEQLLQFFADRRNAIARAKGRAK</sequence>
<evidence type="ECO:0000313" key="1">
    <source>
        <dbReference type="EMBL" id="SMO79356.1"/>
    </source>
</evidence>